<feature type="active site" description="For RuvC-like nuclease domain" evidence="13">
    <location>
        <position position="12"/>
    </location>
</feature>
<evidence type="ECO:0000259" key="15">
    <source>
        <dbReference type="PROSITE" id="PS51749"/>
    </source>
</evidence>
<dbReference type="GO" id="GO:0016787">
    <property type="term" value="F:hydrolase activity"/>
    <property type="evidence" value="ECO:0007669"/>
    <property type="project" value="UniProtKB-KW"/>
</dbReference>
<feature type="domain" description="HNH Cas9-type" evidence="15">
    <location>
        <begin position="510"/>
        <end position="663"/>
    </location>
</feature>
<comment type="similarity">
    <text evidence="13">Belongs to the CRISPR-associated Cas9 family.</text>
</comment>
<dbReference type="GO" id="GO:0046872">
    <property type="term" value="F:metal ion binding"/>
    <property type="evidence" value="ECO:0007669"/>
    <property type="project" value="UniProtKB-UniRule"/>
</dbReference>
<keyword evidence="10 13" id="KW-0238">DNA-binding</keyword>
<name>A0A1M6HN92_9CLOT</name>
<dbReference type="STRING" id="1121298.SAMN05444401_2584"/>
<evidence type="ECO:0000256" key="3">
    <source>
        <dbReference type="ARBA" id="ARBA00022722"/>
    </source>
</evidence>
<dbReference type="RefSeq" id="WP_073007123.1">
    <property type="nucleotide sequence ID" value="NZ_FQZO01000003.1"/>
</dbReference>
<dbReference type="Proteomes" id="UP000184080">
    <property type="component" value="Unassembled WGS sequence"/>
</dbReference>
<feature type="binding site" evidence="13">
    <location>
        <position position="12"/>
    </location>
    <ligand>
        <name>Mg(2+)</name>
        <dbReference type="ChEBI" id="CHEBI:18420"/>
        <label>2</label>
    </ligand>
</feature>
<evidence type="ECO:0000256" key="4">
    <source>
        <dbReference type="ARBA" id="ARBA00022723"/>
    </source>
</evidence>
<evidence type="ECO:0000256" key="10">
    <source>
        <dbReference type="ARBA" id="ARBA00023125"/>
    </source>
</evidence>
<feature type="binding site" evidence="13">
    <location>
        <position position="502"/>
    </location>
    <ligand>
        <name>Mg(2+)</name>
        <dbReference type="ChEBI" id="CHEBI:18420"/>
        <label>1</label>
    </ligand>
</feature>
<evidence type="ECO:0000256" key="8">
    <source>
        <dbReference type="ARBA" id="ARBA00022884"/>
    </source>
</evidence>
<gene>
    <name evidence="13" type="primary">cas9</name>
    <name evidence="16" type="ORF">SAMN05444401_2584</name>
</gene>
<feature type="binding site" evidence="13">
    <location>
        <position position="506"/>
    </location>
    <ligand>
        <name>Mg(2+)</name>
        <dbReference type="ChEBI" id="CHEBI:18420"/>
        <label>1</label>
    </ligand>
</feature>
<evidence type="ECO:0000256" key="2">
    <source>
        <dbReference type="ARBA" id="ARBA00005244"/>
    </source>
</evidence>
<keyword evidence="9 13" id="KW-0051">Antiviral defense</keyword>
<dbReference type="GO" id="GO:0003677">
    <property type="term" value="F:DNA binding"/>
    <property type="evidence" value="ECO:0007669"/>
    <property type="project" value="UniProtKB-UniRule"/>
</dbReference>
<dbReference type="InterPro" id="IPR033114">
    <property type="entry name" value="HNH_CAS9"/>
</dbReference>
<dbReference type="Gene3D" id="3.30.420.10">
    <property type="entry name" value="Ribonuclease H-like superfamily/Ribonuclease H"/>
    <property type="match status" value="3"/>
</dbReference>
<evidence type="ECO:0000256" key="7">
    <source>
        <dbReference type="ARBA" id="ARBA00022842"/>
    </source>
</evidence>
<comment type="cofactor">
    <cofactor evidence="1 13">
        <name>Mg(2+)</name>
        <dbReference type="ChEBI" id="CHEBI:18420"/>
    </cofactor>
</comment>
<evidence type="ECO:0000256" key="5">
    <source>
        <dbReference type="ARBA" id="ARBA00022759"/>
    </source>
</evidence>
<evidence type="ECO:0000313" key="16">
    <source>
        <dbReference type="EMBL" id="SHJ23630.1"/>
    </source>
</evidence>
<sequence length="1069" mass="125584">MENEINYALGLDIGITSVGWSVINLDVNRIEDLGVRIFNAAENPQDGSSLALPRRMARGRRRLLRRKAYRINRVKNLILKREILSEDELNSLFTNKEVISVWEARVKGLDEQLSRDEWAKILINFCKRRGFKSNRKNESKDKEAGQIISSINNNLEKMKESNARTIGEFIYTDAMNSGDKYISLRNKSGEYNMCVSRSMIREEIHMLFEKQREFGNKFATDEIEDEYLNIFNSQRPYSKFEDLEKLVGFCTFEKKKYKRAPKNCISAEEFVLYDNMNKLSIIKNGDKRKLKEEERNLIISEAFKKKEIKYTSLRNLLNLEEDEFFSTLTYSLDKDKAKTENTKFISLKGYHEIRKSIENGVSKEYWEEIKNNRKMLNDIAYVLTLGKTDEDIIKQLKLRNITDEIVIQSLLDISFSKFNNLSIEAIERILPFMKKGYQYNEACELAGYDFKAIYKGTRSKKLPVIEIDEIVNPVVNRALAQTRKVINAVIDRYGSPVRINIELARELAKNFKDRKAIEKEQKENRDNVDKIKEEIKILMRREPTSSEVLKYRLWQQQRWECAYTQQPIPIEKLFHEGYCEIDHILPFSRSFDNSLSNKVLVLGVENQRKGNRTPFEYFGDVEERWNRFQIWVNGSSLNYKKKVNLLKKKFSKEEQDEWKARNLQDTKYICKYIANYINNRLEFKESDSKQKVITINGRATAYLRAKWGLNKVREDGDKHHALDATVVAVTTQGMVQKISRYSKANELRFFRDNDEFVDIETGEIVKSADNREVLKDILPRSWRGFSEELKMRLSEQPLYELEKYPIATYDLEFMQNTVKPILVSRVPFRKIGGKLFGETIYSSKAFKEDYFIKKKKLTELTKEDLKNIYNYSCDKILYDAITERMEEFNYNAKKAFQEEFRKPTKSGEKGPIVRSIKIKTKVPFKDGIEVKNVDGLVAKDGMVRIDIYEKEGKYFAVPVYRYQLANGIIPKKAALQSKSEEDWPIMGESYKFNFSIYKNDLIEIRYKRKKGYFGYYDKFNRHTASLVIKEHDNAKEYEGIGIKSDVLEFNKYEVDVLGNYYKVKVGGNN</sequence>
<dbReference type="GO" id="GO:0051607">
    <property type="term" value="P:defense response to virus"/>
    <property type="evidence" value="ECO:0007669"/>
    <property type="project" value="UniProtKB-UniRule"/>
</dbReference>
<dbReference type="InterPro" id="IPR040619">
    <property type="entry name" value="Cas9_alpha-helical_lobe"/>
</dbReference>
<keyword evidence="11" id="KW-0464">Manganese</keyword>
<evidence type="ECO:0000256" key="1">
    <source>
        <dbReference type="ARBA" id="ARBA00001946"/>
    </source>
</evidence>
<comment type="function">
    <text evidence="13">CRISPR (clustered regularly interspaced short palindromic repeat) is an adaptive immune system that provides protection against mobile genetic elements (viruses, transposable elements and conjugative plasmids). CRISPR clusters contain spacers, sequences complementary to antecedent mobile elements, and target invading nucleic acids. CRISPR clusters are transcribed and processed into CRISPR RNA (crRNA). In type II CRISPR systems correct processing of pre-crRNA requires a trans-encoded small RNA (tracrRNA), endogenous ribonuclease 3 (rnc) and this protein. The tracrRNA serves as a guide for ribonuclease 3-aided processing of pre-crRNA. Subsequently Cas9/crRNA/tracrRNA endonucleolytically cleaves linear or circular dsDNA target complementary to the spacer; Cas9 is inactive in the absence of the 2 guide RNAs (gRNA). Cas9 recognizes the protospacer adjacent motif (PAM) in the CRISPR repeat sequences to help distinguish self versus nonself, as targets within the bacterial CRISPR locus do not have PAMs. PAM recognition is also required for catalytic activity.</text>
</comment>
<dbReference type="InterPro" id="IPR041383">
    <property type="entry name" value="RuvC_III"/>
</dbReference>
<comment type="similarity">
    <text evidence="2">Belongs to the CRISPR-associated protein Cas9 family. Subtype II-A subfamily.</text>
</comment>
<dbReference type="GO" id="GO:0003723">
    <property type="term" value="F:RNA binding"/>
    <property type="evidence" value="ECO:0007669"/>
    <property type="project" value="UniProtKB-UniRule"/>
</dbReference>
<dbReference type="InterPro" id="IPR003615">
    <property type="entry name" value="HNH_nuc"/>
</dbReference>
<dbReference type="OrthoDB" id="9757607at2"/>
<evidence type="ECO:0000256" key="9">
    <source>
        <dbReference type="ARBA" id="ARBA00023118"/>
    </source>
</evidence>
<keyword evidence="3 13" id="KW-0540">Nuclease</keyword>
<feature type="active site" description="Proton acceptor for HNH nuclease domain" evidence="13">
    <location>
        <position position="583"/>
    </location>
</feature>
<dbReference type="GO" id="GO:0043571">
    <property type="term" value="P:maintenance of CRISPR repeat elements"/>
    <property type="evidence" value="ECO:0007669"/>
    <property type="project" value="UniProtKB-UniRule"/>
</dbReference>
<protein>
    <recommendedName>
        <fullName evidence="13">CRISPR-associated endonuclease Cas9</fullName>
        <ecNumber evidence="13">3.1.-.-</ecNumber>
    </recommendedName>
</protein>
<dbReference type="InterPro" id="IPR028629">
    <property type="entry name" value="Cas9"/>
</dbReference>
<evidence type="ECO:0000313" key="17">
    <source>
        <dbReference type="Proteomes" id="UP000184080"/>
    </source>
</evidence>
<feature type="binding site" evidence="13">
    <location>
        <position position="506"/>
    </location>
    <ligand>
        <name>Mg(2+)</name>
        <dbReference type="ChEBI" id="CHEBI:18420"/>
        <label>2</label>
    </ligand>
</feature>
<dbReference type="EC" id="3.1.-.-" evidence="13"/>
<keyword evidence="7 13" id="KW-0460">Magnesium</keyword>
<comment type="subunit">
    <text evidence="12 13">Monomer. Binds crRNA and tracrRNA.</text>
</comment>
<evidence type="ECO:0000256" key="12">
    <source>
        <dbReference type="ARBA" id="ARBA00046380"/>
    </source>
</evidence>
<dbReference type="NCBIfam" id="TIGR01865">
    <property type="entry name" value="cas_Csn1"/>
    <property type="match status" value="1"/>
</dbReference>
<feature type="binding site" evidence="13">
    <location>
        <position position="12"/>
    </location>
    <ligand>
        <name>Mg(2+)</name>
        <dbReference type="ChEBI" id="CHEBI:18420"/>
        <label>1</label>
    </ligand>
</feature>
<evidence type="ECO:0000256" key="14">
    <source>
        <dbReference type="SAM" id="Coils"/>
    </source>
</evidence>
<comment type="domain">
    <text evidence="13">Has 2 endonuclease domains. The discontinuous RuvC-like domain cleaves the target DNA noncomplementary to crRNA while the HNH nuclease domain cleaves the target DNA complementary to crRNA.</text>
</comment>
<keyword evidence="8 13" id="KW-0694">RNA-binding</keyword>
<feature type="coiled-coil region" evidence="14">
    <location>
        <begin position="514"/>
        <end position="541"/>
    </location>
</feature>
<dbReference type="EMBL" id="FQZO01000003">
    <property type="protein sequence ID" value="SHJ23630.1"/>
    <property type="molecule type" value="Genomic_DNA"/>
</dbReference>
<dbReference type="HAMAP" id="MF_01480">
    <property type="entry name" value="Cas9"/>
    <property type="match status" value="1"/>
</dbReference>
<keyword evidence="17" id="KW-1185">Reference proteome</keyword>
<organism evidence="16 17">
    <name type="scientific">Clostridium amylolyticum</name>
    <dbReference type="NCBI Taxonomy" id="1121298"/>
    <lineage>
        <taxon>Bacteria</taxon>
        <taxon>Bacillati</taxon>
        <taxon>Bacillota</taxon>
        <taxon>Clostridia</taxon>
        <taxon>Eubacteriales</taxon>
        <taxon>Clostridiaceae</taxon>
        <taxon>Clostridium</taxon>
    </lineage>
</organism>
<dbReference type="Pfam" id="PF18541">
    <property type="entry name" value="RuvC_III"/>
    <property type="match status" value="1"/>
</dbReference>
<accession>A0A1M6HN92</accession>
<evidence type="ECO:0000256" key="13">
    <source>
        <dbReference type="HAMAP-Rule" id="MF_01480"/>
    </source>
</evidence>
<dbReference type="Pfam" id="PF18470">
    <property type="entry name" value="Cas9_a"/>
    <property type="match status" value="1"/>
</dbReference>
<dbReference type="AlphaFoldDB" id="A0A1M6HN92"/>
<proteinExistence type="inferred from homology"/>
<dbReference type="Pfam" id="PF13395">
    <property type="entry name" value="HNH_4"/>
    <property type="match status" value="1"/>
</dbReference>
<keyword evidence="5 13" id="KW-0255">Endonuclease</keyword>
<evidence type="ECO:0000256" key="6">
    <source>
        <dbReference type="ARBA" id="ARBA00022801"/>
    </source>
</evidence>
<keyword evidence="14" id="KW-0175">Coiled coil</keyword>
<dbReference type="InterPro" id="IPR036397">
    <property type="entry name" value="RNaseH_sf"/>
</dbReference>
<keyword evidence="6 13" id="KW-0378">Hydrolase</keyword>
<reference evidence="16 17" key="1">
    <citation type="submission" date="2016-11" db="EMBL/GenBank/DDBJ databases">
        <authorList>
            <person name="Jaros S."/>
            <person name="Januszkiewicz K."/>
            <person name="Wedrychowicz H."/>
        </authorList>
    </citation>
    <scope>NUCLEOTIDE SEQUENCE [LARGE SCALE GENOMIC DNA]</scope>
    <source>
        <strain evidence="16 17">DSM 21864</strain>
    </source>
</reference>
<feature type="binding site" evidence="13">
    <location>
        <position position="720"/>
    </location>
    <ligand>
        <name>Mg(2+)</name>
        <dbReference type="ChEBI" id="CHEBI:18420"/>
        <label>2</label>
    </ligand>
</feature>
<keyword evidence="4 13" id="KW-0479">Metal-binding</keyword>
<dbReference type="GO" id="GO:0004519">
    <property type="term" value="F:endonuclease activity"/>
    <property type="evidence" value="ECO:0007669"/>
    <property type="project" value="UniProtKB-UniRule"/>
</dbReference>
<evidence type="ECO:0000256" key="11">
    <source>
        <dbReference type="ARBA" id="ARBA00023211"/>
    </source>
</evidence>
<dbReference type="PROSITE" id="PS51749">
    <property type="entry name" value="HNH_CAS9"/>
    <property type="match status" value="1"/>
</dbReference>